<feature type="compositionally biased region" description="Acidic residues" evidence="1">
    <location>
        <begin position="11"/>
        <end position="20"/>
    </location>
</feature>
<evidence type="ECO:0000256" key="1">
    <source>
        <dbReference type="SAM" id="MobiDB-lite"/>
    </source>
</evidence>
<gene>
    <name evidence="2" type="ORF">L198_08096</name>
</gene>
<sequence length="132" mass="14953">MSVHDENSSVVEEEVEEEVVEDAKDGDNSSTVDEEDVDDAEDSEEYIDGESSDYLYSDSYLFIPAEEQGSTMGRQTVARHKTVSRIDRWLANVTQASHDTLPAHPDPGIEGQLSYLRMRPSRLRQWRSDMAI</sequence>
<proteinExistence type="predicted"/>
<dbReference type="GeneID" id="30197307"/>
<organism evidence="2 3">
    <name type="scientific">Cryptococcus wingfieldii CBS 7118</name>
    <dbReference type="NCBI Taxonomy" id="1295528"/>
    <lineage>
        <taxon>Eukaryota</taxon>
        <taxon>Fungi</taxon>
        <taxon>Dikarya</taxon>
        <taxon>Basidiomycota</taxon>
        <taxon>Agaricomycotina</taxon>
        <taxon>Tremellomycetes</taxon>
        <taxon>Tremellales</taxon>
        <taxon>Cryptococcaceae</taxon>
        <taxon>Cryptococcus</taxon>
    </lineage>
</organism>
<dbReference type="RefSeq" id="XP_019027969.1">
    <property type="nucleotide sequence ID" value="XM_019180068.1"/>
</dbReference>
<comment type="caution">
    <text evidence="2">The sequence shown here is derived from an EMBL/GenBank/DDBJ whole genome shotgun (WGS) entry which is preliminary data.</text>
</comment>
<dbReference type="AlphaFoldDB" id="A0A1E3HJ82"/>
<keyword evidence="3" id="KW-1185">Reference proteome</keyword>
<reference evidence="2 3" key="1">
    <citation type="submission" date="2016-06" db="EMBL/GenBank/DDBJ databases">
        <title>Evolution of pathogenesis and genome organization in the Tremellales.</title>
        <authorList>
            <person name="Cuomo C."/>
            <person name="Litvintseva A."/>
            <person name="Heitman J."/>
            <person name="Chen Y."/>
            <person name="Sun S."/>
            <person name="Springer D."/>
            <person name="Dromer F."/>
            <person name="Young S."/>
            <person name="Zeng Q."/>
            <person name="Chapman S."/>
            <person name="Gujja S."/>
            <person name="Saif S."/>
            <person name="Birren B."/>
        </authorList>
    </citation>
    <scope>NUCLEOTIDE SEQUENCE [LARGE SCALE GENOMIC DNA]</scope>
    <source>
        <strain evidence="2 3">CBS 7118</strain>
    </source>
</reference>
<protein>
    <submittedName>
        <fullName evidence="2">Uncharacterized protein</fullName>
    </submittedName>
</protein>
<feature type="region of interest" description="Disordered" evidence="1">
    <location>
        <begin position="1"/>
        <end position="50"/>
    </location>
</feature>
<accession>A0A1E3HJ82</accession>
<dbReference type="EMBL" id="AWGH01000052">
    <property type="protein sequence ID" value="ODN76412.1"/>
    <property type="molecule type" value="Genomic_DNA"/>
</dbReference>
<name>A0A1E3HJ82_9TREE</name>
<evidence type="ECO:0000313" key="3">
    <source>
        <dbReference type="Proteomes" id="UP000094819"/>
    </source>
</evidence>
<dbReference type="Proteomes" id="UP000094819">
    <property type="component" value="Unassembled WGS sequence"/>
</dbReference>
<evidence type="ECO:0000313" key="2">
    <source>
        <dbReference type="EMBL" id="ODN76412.1"/>
    </source>
</evidence>
<feature type="compositionally biased region" description="Acidic residues" evidence="1">
    <location>
        <begin position="32"/>
        <end position="50"/>
    </location>
</feature>